<keyword evidence="4 6" id="KW-1133">Transmembrane helix</keyword>
<feature type="transmembrane region" description="Helical" evidence="6">
    <location>
        <begin position="41"/>
        <end position="61"/>
    </location>
</feature>
<dbReference type="Pfam" id="PF13396">
    <property type="entry name" value="PLDc_N"/>
    <property type="match status" value="1"/>
</dbReference>
<evidence type="ECO:0000256" key="3">
    <source>
        <dbReference type="ARBA" id="ARBA00022692"/>
    </source>
</evidence>
<dbReference type="OrthoDB" id="100026at2157"/>
<feature type="transmembrane region" description="Helical" evidence="6">
    <location>
        <begin position="6"/>
        <end position="29"/>
    </location>
</feature>
<gene>
    <name evidence="8" type="ORF">PAP_07835</name>
</gene>
<protein>
    <recommendedName>
        <fullName evidence="7">Cardiolipin synthase N-terminal domain-containing protein</fullName>
    </recommendedName>
</protein>
<name>A0A075LUZ9_9EURY</name>
<accession>A0A075LUZ9</accession>
<dbReference type="GeneID" id="24842668"/>
<dbReference type="Proteomes" id="UP000027981">
    <property type="component" value="Chromosome"/>
</dbReference>
<dbReference type="EMBL" id="CP006019">
    <property type="protein sequence ID" value="AIF69956.1"/>
    <property type="molecule type" value="Genomic_DNA"/>
</dbReference>
<keyword evidence="2" id="KW-1003">Cell membrane</keyword>
<organism evidence="8 9">
    <name type="scientific">Palaeococcus pacificus DY20341</name>
    <dbReference type="NCBI Taxonomy" id="1343739"/>
    <lineage>
        <taxon>Archaea</taxon>
        <taxon>Methanobacteriati</taxon>
        <taxon>Methanobacteriota</taxon>
        <taxon>Thermococci</taxon>
        <taxon>Thermococcales</taxon>
        <taxon>Thermococcaceae</taxon>
        <taxon>Palaeococcus</taxon>
    </lineage>
</organism>
<evidence type="ECO:0000259" key="7">
    <source>
        <dbReference type="Pfam" id="PF13396"/>
    </source>
</evidence>
<reference evidence="9" key="1">
    <citation type="submission" date="2013-06" db="EMBL/GenBank/DDBJ databases">
        <title>Complete Genome Sequence of Hyperthermophilic Palaeococcus pacificus DY20341T, Isolated from a Deep-Sea Hydrothermal Sediments.</title>
        <authorList>
            <person name="Zeng X."/>
            <person name="Shao Z."/>
        </authorList>
    </citation>
    <scope>NUCLEOTIDE SEQUENCE [LARGE SCALE GENOMIC DNA]</scope>
    <source>
        <strain evidence="9">DY20341</strain>
    </source>
</reference>
<keyword evidence="3 6" id="KW-0812">Transmembrane</keyword>
<evidence type="ECO:0000256" key="1">
    <source>
        <dbReference type="ARBA" id="ARBA00004651"/>
    </source>
</evidence>
<keyword evidence="9" id="KW-1185">Reference proteome</keyword>
<dbReference type="AlphaFoldDB" id="A0A075LUZ9"/>
<reference evidence="8 9" key="2">
    <citation type="journal article" date="2015" name="Genome Announc.">
        <title>Complete Genome Sequence of Hyperthermophilic Piezophilic Archaeon Palaeococcus pacificus DY20341T, Isolated from Deep-Sea Hydrothermal Sediments.</title>
        <authorList>
            <person name="Zeng X."/>
            <person name="Jebbar M."/>
            <person name="Shao Z."/>
        </authorList>
    </citation>
    <scope>NUCLEOTIDE SEQUENCE [LARGE SCALE GENOMIC DNA]</scope>
    <source>
        <strain evidence="8 9">DY20341</strain>
    </source>
</reference>
<evidence type="ECO:0000256" key="5">
    <source>
        <dbReference type="ARBA" id="ARBA00023136"/>
    </source>
</evidence>
<evidence type="ECO:0000313" key="8">
    <source>
        <dbReference type="EMBL" id="AIF69956.1"/>
    </source>
</evidence>
<evidence type="ECO:0000256" key="6">
    <source>
        <dbReference type="SAM" id="Phobius"/>
    </source>
</evidence>
<proteinExistence type="predicted"/>
<evidence type="ECO:0000256" key="2">
    <source>
        <dbReference type="ARBA" id="ARBA00022475"/>
    </source>
</evidence>
<feature type="domain" description="Cardiolipin synthase N-terminal" evidence="7">
    <location>
        <begin position="20"/>
        <end position="61"/>
    </location>
</feature>
<dbReference type="GO" id="GO:0005886">
    <property type="term" value="C:plasma membrane"/>
    <property type="evidence" value="ECO:0007669"/>
    <property type="project" value="UniProtKB-SubCell"/>
</dbReference>
<sequence length="77" mass="9127">MFNMAIFGWFMLLWLVGLLAVVWVIYDVLTKQKAMPDIEKLIWVLVAFFLGWIGAIIYYLIVKREGKYEKEELQTLP</sequence>
<dbReference type="eggNOG" id="arCOG09553">
    <property type="taxonomic scope" value="Archaea"/>
</dbReference>
<dbReference type="InterPro" id="IPR027379">
    <property type="entry name" value="CLS_N"/>
</dbReference>
<evidence type="ECO:0000313" key="9">
    <source>
        <dbReference type="Proteomes" id="UP000027981"/>
    </source>
</evidence>
<keyword evidence="5 6" id="KW-0472">Membrane</keyword>
<evidence type="ECO:0000256" key="4">
    <source>
        <dbReference type="ARBA" id="ARBA00022989"/>
    </source>
</evidence>
<comment type="subcellular location">
    <subcellularLocation>
        <location evidence="1">Cell membrane</location>
        <topology evidence="1">Multi-pass membrane protein</topology>
    </subcellularLocation>
</comment>
<dbReference type="KEGG" id="ppac:PAP_07835"/>
<dbReference type="RefSeq" id="WP_048165454.1">
    <property type="nucleotide sequence ID" value="NZ_CP006019.1"/>
</dbReference>
<dbReference type="HOGENOM" id="CLU_176001_1_0_2"/>
<dbReference type="STRING" id="1343739.PAP_07835"/>